<evidence type="ECO:0008006" key="3">
    <source>
        <dbReference type="Google" id="ProtNLM"/>
    </source>
</evidence>
<name>A0A841RP72_9BACI</name>
<dbReference type="Proteomes" id="UP000572212">
    <property type="component" value="Unassembled WGS sequence"/>
</dbReference>
<dbReference type="InterPro" id="IPR025466">
    <property type="entry name" value="DUF4317"/>
</dbReference>
<proteinExistence type="predicted"/>
<evidence type="ECO:0000313" key="2">
    <source>
        <dbReference type="Proteomes" id="UP000572212"/>
    </source>
</evidence>
<evidence type="ECO:0000313" key="1">
    <source>
        <dbReference type="EMBL" id="MBB6512458.1"/>
    </source>
</evidence>
<dbReference type="Pfam" id="PF14199">
    <property type="entry name" value="DUF4317"/>
    <property type="match status" value="1"/>
</dbReference>
<keyword evidence="2" id="KW-1185">Reference proteome</keyword>
<reference evidence="1 2" key="1">
    <citation type="submission" date="2020-08" db="EMBL/GenBank/DDBJ databases">
        <title>Genomic Encyclopedia of Type Strains, Phase IV (KMG-IV): sequencing the most valuable type-strain genomes for metagenomic binning, comparative biology and taxonomic classification.</title>
        <authorList>
            <person name="Goeker M."/>
        </authorList>
    </citation>
    <scope>NUCLEOTIDE SEQUENCE [LARGE SCALE GENOMIC DNA]</scope>
    <source>
        <strain evidence="1 2">DSM 11805</strain>
    </source>
</reference>
<sequence>MNKKDIAAIRRQLKPENDLLTIKDIFNVYILKESSEIYHHQHQPFEMLEDEQKELFLGNFKKVLTGNLDEKLFELKFQQNVENSSQLILHRGLLTDDTEQWKQDMLEIVNKMLADRQYEMDIVVTFMRAEFYKPVKATNEETEENSRDAVYSHKLILCSVNKTEDPRKELQFDYIEKMFTYNIVVNPVINLKAPLSGFLFPTVTDNAQDVNRVLYSCSKANEPDEHFIEEVLNAEETYTAKDDKAVFEEVVRDVMEDRLDTSTLASVYEEINDLIENHEEEEPAKLDARDIGHVLKSSGVENIEQERIQEALKLYTDDEHFQVKAQNIVPKYSSKSIKINTKVANISVSPQDLRHVRQVVFDSKRYLMIEVEEDAIIDGFKVIPEALL</sequence>
<dbReference type="AlphaFoldDB" id="A0A841RP72"/>
<dbReference type="RefSeq" id="WP_184245722.1">
    <property type="nucleotide sequence ID" value="NZ_BAAACU010000058.1"/>
</dbReference>
<dbReference type="EMBL" id="JACHON010000003">
    <property type="protein sequence ID" value="MBB6512458.1"/>
    <property type="molecule type" value="Genomic_DNA"/>
</dbReference>
<protein>
    <recommendedName>
        <fullName evidence="3">DUF4317 family protein</fullName>
    </recommendedName>
</protein>
<gene>
    <name evidence="1" type="ORF">GGQ92_001241</name>
</gene>
<comment type="caution">
    <text evidence="1">The sequence shown here is derived from an EMBL/GenBank/DDBJ whole genome shotgun (WGS) entry which is preliminary data.</text>
</comment>
<organism evidence="1 2">
    <name type="scientific">Gracilibacillus halotolerans</name>
    <dbReference type="NCBI Taxonomy" id="74386"/>
    <lineage>
        <taxon>Bacteria</taxon>
        <taxon>Bacillati</taxon>
        <taxon>Bacillota</taxon>
        <taxon>Bacilli</taxon>
        <taxon>Bacillales</taxon>
        <taxon>Bacillaceae</taxon>
        <taxon>Gracilibacillus</taxon>
    </lineage>
</organism>
<accession>A0A841RP72</accession>